<evidence type="ECO:0000256" key="4">
    <source>
        <dbReference type="ARBA" id="ARBA00022795"/>
    </source>
</evidence>
<evidence type="ECO:0000313" key="12">
    <source>
        <dbReference type="Proteomes" id="UP000198284"/>
    </source>
</evidence>
<dbReference type="InterPro" id="IPR035890">
    <property type="entry name" value="Anti-sigma-28_factor_FlgM_sf"/>
</dbReference>
<dbReference type="SUPFAM" id="SSF101498">
    <property type="entry name" value="Anti-sigma factor FlgM"/>
    <property type="match status" value="1"/>
</dbReference>
<gene>
    <name evidence="11" type="ORF">SAMN06265795_104115</name>
</gene>
<evidence type="ECO:0000256" key="2">
    <source>
        <dbReference type="ARBA" id="ARBA00017823"/>
    </source>
</evidence>
<proteinExistence type="inferred from homology"/>
<accession>A0A239FVF6</accession>
<organism evidence="11 12">
    <name type="scientific">Noviherbaspirillum humi</name>
    <dbReference type="NCBI Taxonomy" id="1688639"/>
    <lineage>
        <taxon>Bacteria</taxon>
        <taxon>Pseudomonadati</taxon>
        <taxon>Pseudomonadota</taxon>
        <taxon>Betaproteobacteria</taxon>
        <taxon>Burkholderiales</taxon>
        <taxon>Oxalobacteraceae</taxon>
        <taxon>Noviherbaspirillum</taxon>
    </lineage>
</organism>
<comment type="function">
    <text evidence="7">Responsible for the coupling of flagellin expression to flagellar assembly by preventing expression of the flagellin genes when a component of the middle class of proteins is defective. It negatively regulates flagellar genes by inhibiting the activity of FliA by directly binding to FliA.</text>
</comment>
<sequence length="102" mass="10281">MKIDDSIKKAAGLPVGAAGTAQARSARGADKTGAVSNIPASKENVSLSEEAKALSGNSGVFDAAKVEQIKAAIADGTFKVDPEKIANGLLDSAADLVRASRK</sequence>
<reference evidence="11 12" key="1">
    <citation type="submission" date="2017-06" db="EMBL/GenBank/DDBJ databases">
        <authorList>
            <person name="Kim H.J."/>
            <person name="Triplett B.A."/>
        </authorList>
    </citation>
    <scope>NUCLEOTIDE SEQUENCE [LARGE SCALE GENOMIC DNA]</scope>
    <source>
        <strain evidence="11 12">U15</strain>
    </source>
</reference>
<keyword evidence="5" id="KW-0805">Transcription regulation</keyword>
<evidence type="ECO:0000256" key="3">
    <source>
        <dbReference type="ARBA" id="ARBA00022491"/>
    </source>
</evidence>
<comment type="similarity">
    <text evidence="1">Belongs to the FlgM family.</text>
</comment>
<keyword evidence="12" id="KW-1185">Reference proteome</keyword>
<evidence type="ECO:0000256" key="1">
    <source>
        <dbReference type="ARBA" id="ARBA00005322"/>
    </source>
</evidence>
<name>A0A239FVF6_9BURK</name>
<dbReference type="Proteomes" id="UP000198284">
    <property type="component" value="Unassembled WGS sequence"/>
</dbReference>
<evidence type="ECO:0000256" key="9">
    <source>
        <dbReference type="SAM" id="MobiDB-lite"/>
    </source>
</evidence>
<dbReference type="InterPro" id="IPR007412">
    <property type="entry name" value="FlgM"/>
</dbReference>
<evidence type="ECO:0000256" key="7">
    <source>
        <dbReference type="ARBA" id="ARBA00024739"/>
    </source>
</evidence>
<dbReference type="GO" id="GO:0045892">
    <property type="term" value="P:negative regulation of DNA-templated transcription"/>
    <property type="evidence" value="ECO:0007669"/>
    <property type="project" value="InterPro"/>
</dbReference>
<dbReference type="RefSeq" id="WP_089398966.1">
    <property type="nucleotide sequence ID" value="NZ_FZOT01000004.1"/>
</dbReference>
<keyword evidence="3" id="KW-0678">Repressor</keyword>
<dbReference type="EMBL" id="FZOT01000004">
    <property type="protein sequence ID" value="SNS60861.1"/>
    <property type="molecule type" value="Genomic_DNA"/>
</dbReference>
<feature type="region of interest" description="Disordered" evidence="9">
    <location>
        <begin position="15"/>
        <end position="35"/>
    </location>
</feature>
<dbReference type="GO" id="GO:0044781">
    <property type="term" value="P:bacterial-type flagellum organization"/>
    <property type="evidence" value="ECO:0007669"/>
    <property type="project" value="UniProtKB-KW"/>
</dbReference>
<dbReference type="AlphaFoldDB" id="A0A239FVF6"/>
<evidence type="ECO:0000256" key="6">
    <source>
        <dbReference type="ARBA" id="ARBA00023163"/>
    </source>
</evidence>
<dbReference type="Pfam" id="PF04316">
    <property type="entry name" value="FlgM"/>
    <property type="match status" value="1"/>
</dbReference>
<protein>
    <recommendedName>
        <fullName evidence="2">Negative regulator of flagellin synthesis</fullName>
    </recommendedName>
    <alternativeName>
        <fullName evidence="8">Anti-sigma-28 factor</fullName>
    </alternativeName>
</protein>
<dbReference type="NCBIfam" id="TIGR03824">
    <property type="entry name" value="FlgM_jcvi"/>
    <property type="match status" value="1"/>
</dbReference>
<keyword evidence="6" id="KW-0804">Transcription</keyword>
<dbReference type="OrthoDB" id="5298032at2"/>
<evidence type="ECO:0000259" key="10">
    <source>
        <dbReference type="Pfam" id="PF04316"/>
    </source>
</evidence>
<feature type="domain" description="Anti-sigma-28 factor FlgM C-terminal" evidence="10">
    <location>
        <begin position="45"/>
        <end position="91"/>
    </location>
</feature>
<dbReference type="InterPro" id="IPR031316">
    <property type="entry name" value="FlgM_C"/>
</dbReference>
<evidence type="ECO:0000256" key="5">
    <source>
        <dbReference type="ARBA" id="ARBA00023015"/>
    </source>
</evidence>
<evidence type="ECO:0000313" key="11">
    <source>
        <dbReference type="EMBL" id="SNS60861.1"/>
    </source>
</evidence>
<keyword evidence="4" id="KW-1005">Bacterial flagellum biogenesis</keyword>
<evidence type="ECO:0000256" key="8">
    <source>
        <dbReference type="ARBA" id="ARBA00030117"/>
    </source>
</evidence>